<protein>
    <submittedName>
        <fullName evidence="2">ATP-binding protein</fullName>
    </submittedName>
</protein>
<reference evidence="2 3" key="1">
    <citation type="journal article" date="2014" name="Int. J. Syst. Evol. Microbiol.">
        <title>Complete genome sequence of Corynebacterium casei LMG S-19264T (=DSM 44701T), isolated from a smear-ripened cheese.</title>
        <authorList>
            <consortium name="US DOE Joint Genome Institute (JGI-PGF)"/>
            <person name="Walter F."/>
            <person name="Albersmeier A."/>
            <person name="Kalinowski J."/>
            <person name="Ruckert C."/>
        </authorList>
    </citation>
    <scope>NUCLEOTIDE SEQUENCE [LARGE SCALE GENOMIC DNA]</scope>
    <source>
        <strain evidence="2 3">CGMCC 1.7286</strain>
    </source>
</reference>
<dbReference type="InterPro" id="IPR008533">
    <property type="entry name" value="DUF815"/>
</dbReference>
<organism evidence="2 3">
    <name type="scientific">Marinobacterium nitratireducens</name>
    <dbReference type="NCBI Taxonomy" id="518897"/>
    <lineage>
        <taxon>Bacteria</taxon>
        <taxon>Pseudomonadati</taxon>
        <taxon>Pseudomonadota</taxon>
        <taxon>Gammaproteobacteria</taxon>
        <taxon>Oceanospirillales</taxon>
        <taxon>Oceanospirillaceae</taxon>
        <taxon>Marinobacterium</taxon>
    </lineage>
</organism>
<accession>A0A917Z8I1</accession>
<dbReference type="Pfam" id="PF05673">
    <property type="entry name" value="DUF815"/>
    <property type="match status" value="1"/>
</dbReference>
<dbReference type="EMBL" id="BMLT01000001">
    <property type="protein sequence ID" value="GGO75838.1"/>
    <property type="molecule type" value="Genomic_DNA"/>
</dbReference>
<dbReference type="PANTHER" id="PTHR42935">
    <property type="entry name" value="SLR0930 PROTEIN"/>
    <property type="match status" value="1"/>
</dbReference>
<proteinExistence type="predicted"/>
<comment type="caution">
    <text evidence="2">The sequence shown here is derived from an EMBL/GenBank/DDBJ whole genome shotgun (WGS) entry which is preliminary data.</text>
</comment>
<keyword evidence="3" id="KW-1185">Reference proteome</keyword>
<dbReference type="InterPro" id="IPR003593">
    <property type="entry name" value="AAA+_ATPase"/>
</dbReference>
<keyword evidence="2" id="KW-0547">Nucleotide-binding</keyword>
<dbReference type="CDD" id="cd00009">
    <property type="entry name" value="AAA"/>
    <property type="match status" value="1"/>
</dbReference>
<dbReference type="SMART" id="SM00382">
    <property type="entry name" value="AAA"/>
    <property type="match status" value="1"/>
</dbReference>
<dbReference type="Proteomes" id="UP000599578">
    <property type="component" value="Unassembled WGS sequence"/>
</dbReference>
<dbReference type="Gene3D" id="3.40.50.300">
    <property type="entry name" value="P-loop containing nucleotide triphosphate hydrolases"/>
    <property type="match status" value="1"/>
</dbReference>
<evidence type="ECO:0000313" key="3">
    <source>
        <dbReference type="Proteomes" id="UP000599578"/>
    </source>
</evidence>
<dbReference type="GO" id="GO:0005524">
    <property type="term" value="F:ATP binding"/>
    <property type="evidence" value="ECO:0007669"/>
    <property type="project" value="UniProtKB-KW"/>
</dbReference>
<dbReference type="SUPFAM" id="SSF52540">
    <property type="entry name" value="P-loop containing nucleoside triphosphate hydrolases"/>
    <property type="match status" value="1"/>
</dbReference>
<sequence>MDTIDWTRTKAAVWRARNAHLREIRRLDPIGLDQLLGVERQKSLLCQNTERFLAGKPANNALLWGSRGTGKSSLIKALLNRYHDDGLRMIEVDKDDLVDLPDIVDDIRELPQYFVIFCDDLSFEEGESSYKPLKSVLEGSLELPPENVLIYASSNRRHLLPERMQDNDQARVHNTEIHFGDAIEEKISLSDRFGLWLSFYPISQPEYLTIVDHYFAAWEGDRKALHAEAIRFAQGRGVRSGRVARQFFNARS</sequence>
<dbReference type="InterPro" id="IPR027417">
    <property type="entry name" value="P-loop_NTPase"/>
</dbReference>
<dbReference type="RefSeq" id="WP_188857377.1">
    <property type="nucleotide sequence ID" value="NZ_BMLT01000001.1"/>
</dbReference>
<feature type="domain" description="AAA+ ATPase" evidence="1">
    <location>
        <begin position="57"/>
        <end position="178"/>
    </location>
</feature>
<evidence type="ECO:0000313" key="2">
    <source>
        <dbReference type="EMBL" id="GGO75838.1"/>
    </source>
</evidence>
<name>A0A917Z8I1_9GAMM</name>
<dbReference type="AlphaFoldDB" id="A0A917Z8I1"/>
<gene>
    <name evidence="2" type="ORF">GCM10011348_01580</name>
</gene>
<dbReference type="PANTHER" id="PTHR42935:SF1">
    <property type="entry name" value="SLR0930 PROTEIN"/>
    <property type="match status" value="1"/>
</dbReference>
<keyword evidence="2" id="KW-0067">ATP-binding</keyword>
<evidence type="ECO:0000259" key="1">
    <source>
        <dbReference type="SMART" id="SM00382"/>
    </source>
</evidence>